<dbReference type="PANTHER" id="PTHR21174:SF0">
    <property type="entry name" value="HD PHOSPHOHYDROLASE FAMILY PROTEIN-RELATED"/>
    <property type="match status" value="1"/>
</dbReference>
<evidence type="ECO:0000313" key="2">
    <source>
        <dbReference type="Proteomes" id="UP000218785"/>
    </source>
</evidence>
<organism evidence="1 2">
    <name type="scientific">Tolypothrix tenuis PCC 7101</name>
    <dbReference type="NCBI Taxonomy" id="231146"/>
    <lineage>
        <taxon>Bacteria</taxon>
        <taxon>Bacillati</taxon>
        <taxon>Cyanobacteriota</taxon>
        <taxon>Cyanophyceae</taxon>
        <taxon>Nostocales</taxon>
        <taxon>Tolypothrichaceae</taxon>
        <taxon>Tolypothrix</taxon>
    </lineage>
</organism>
<dbReference type="InterPro" id="IPR009218">
    <property type="entry name" value="HD_phosphohydro"/>
</dbReference>
<reference evidence="1 2" key="1">
    <citation type="submission" date="2017-06" db="EMBL/GenBank/DDBJ databases">
        <title>Genome sequencing of cyanobaciteial culture collection at National Institute for Environmental Studies (NIES).</title>
        <authorList>
            <person name="Hirose Y."/>
            <person name="Shimura Y."/>
            <person name="Fujisawa T."/>
            <person name="Nakamura Y."/>
            <person name="Kawachi M."/>
        </authorList>
    </citation>
    <scope>NUCLEOTIDE SEQUENCE [LARGE SCALE GENOMIC DNA]</scope>
    <source>
        <strain evidence="1 2">NIES-37</strain>
    </source>
</reference>
<accession>A0A1Z4MXE5</accession>
<evidence type="ECO:0000313" key="1">
    <source>
        <dbReference type="EMBL" id="BAY98132.1"/>
    </source>
</evidence>
<sequence>MSNIRYKDISQEKLLDILLYRWQNTIQLFKVNPIDTNIIFNNIIAGYSSPGRYYHTLEHILHVLITIDKLQAYVQDIHSVQIAAWFHDIVYDTQAKDNEEKSAEYASELLYKLGFAANNIAHITDLIINTKSHQAAADDFDSQVLLDADLAILAADPVQYQEYAQAIRQEYAWVPQDQYIAGRKQVLEKFLQRDRIYFTPLMFEVAEQSARANITAEIQTLSQQ</sequence>
<dbReference type="PIRSF" id="PIRSF035170">
    <property type="entry name" value="HD_phosphohydro"/>
    <property type="match status" value="1"/>
</dbReference>
<dbReference type="Gene3D" id="1.10.3210.10">
    <property type="entry name" value="Hypothetical protein af1432"/>
    <property type="match status" value="1"/>
</dbReference>
<protein>
    <submittedName>
        <fullName evidence="1">Uncharacterized protein</fullName>
    </submittedName>
</protein>
<dbReference type="KEGG" id="ttq:NIES37_20800"/>
<proteinExistence type="predicted"/>
<dbReference type="EMBL" id="AP018248">
    <property type="protein sequence ID" value="BAY98132.1"/>
    <property type="molecule type" value="Genomic_DNA"/>
</dbReference>
<dbReference type="AlphaFoldDB" id="A0A1Z4MXE5"/>
<dbReference type="RefSeq" id="WP_096575313.1">
    <property type="nucleotide sequence ID" value="NZ_CAWNJS010000001.1"/>
</dbReference>
<dbReference type="Proteomes" id="UP000218785">
    <property type="component" value="Chromosome"/>
</dbReference>
<dbReference type="SUPFAM" id="SSF109604">
    <property type="entry name" value="HD-domain/PDEase-like"/>
    <property type="match status" value="1"/>
</dbReference>
<gene>
    <name evidence="1" type="ORF">NIES37_20800</name>
</gene>
<dbReference type="PANTHER" id="PTHR21174">
    <property type="match status" value="1"/>
</dbReference>
<keyword evidence="2" id="KW-1185">Reference proteome</keyword>
<name>A0A1Z4MXE5_9CYAN</name>